<dbReference type="Gene3D" id="3.40.50.12780">
    <property type="entry name" value="N-terminal domain of ligase-like"/>
    <property type="match status" value="1"/>
</dbReference>
<evidence type="ECO:0000256" key="2">
    <source>
        <dbReference type="ARBA" id="ARBA00022598"/>
    </source>
</evidence>
<dbReference type="AlphaFoldDB" id="A0A399IWY8"/>
<dbReference type="Proteomes" id="UP000265848">
    <property type="component" value="Unassembled WGS sequence"/>
</dbReference>
<feature type="domain" description="AMP-binding enzyme C-terminal" evidence="6">
    <location>
        <begin position="450"/>
        <end position="524"/>
    </location>
</feature>
<dbReference type="InterPro" id="IPR045851">
    <property type="entry name" value="AMP-bd_C_sf"/>
</dbReference>
<dbReference type="GO" id="GO:0006631">
    <property type="term" value="P:fatty acid metabolic process"/>
    <property type="evidence" value="ECO:0007669"/>
    <property type="project" value="UniProtKB-KW"/>
</dbReference>
<dbReference type="InterPro" id="IPR000873">
    <property type="entry name" value="AMP-dep_synth/lig_dom"/>
</dbReference>
<keyword evidence="3" id="KW-0276">Fatty acid metabolism</keyword>
<dbReference type="Pfam" id="PF00501">
    <property type="entry name" value="AMP-binding"/>
    <property type="match status" value="1"/>
</dbReference>
<dbReference type="GO" id="GO:0016874">
    <property type="term" value="F:ligase activity"/>
    <property type="evidence" value="ECO:0007669"/>
    <property type="project" value="UniProtKB-KW"/>
</dbReference>
<dbReference type="RefSeq" id="WP_119400205.1">
    <property type="nucleotide sequence ID" value="NZ_QWJJ01000016.1"/>
</dbReference>
<dbReference type="InterPro" id="IPR025110">
    <property type="entry name" value="AMP-bd_C"/>
</dbReference>
<evidence type="ECO:0000313" key="7">
    <source>
        <dbReference type="EMBL" id="RII37500.1"/>
    </source>
</evidence>
<dbReference type="SUPFAM" id="SSF56801">
    <property type="entry name" value="Acetyl-CoA synthetase-like"/>
    <property type="match status" value="1"/>
</dbReference>
<dbReference type="CDD" id="cd12119">
    <property type="entry name" value="ttLC_FACS_AlkK_like"/>
    <property type="match status" value="1"/>
</dbReference>
<evidence type="ECO:0000313" key="8">
    <source>
        <dbReference type="Proteomes" id="UP000265848"/>
    </source>
</evidence>
<dbReference type="OrthoDB" id="9803968at2"/>
<keyword evidence="4" id="KW-0443">Lipid metabolism</keyword>
<sequence length="546" mass="60000">MDGMMMHRPLLVKEILEYGVGAHRRSEVISQRTEGDIHRYTYPEAGRRIAQLAHALGERGVGMSDRVATLAWNGYRHFELYYAVSCMGAVCHTINPRLSAEQLIYIVNHAEDKLIFLDTTFVPIIAAVRDQLPADVTYVIMTDRAHMPETPFPALCYEELIDGRPEHYDWPDFSEDTACSLCYTSGTTGNPKGTLYSHRSTVLHAMISALMLNGSFAEGKKVLPVVPLFHVNAWGLPYSALMSGVSLVMPGPSLDGPSLFRLMDGEGVHSAWGVPTVWMGLLAEIRAQGRKPEGFVDVVIGGSAAPKSMIEAFERMDVTVSHAWGMTEMSPVGTHGTLPFWMDRLPLAEKLTQKAKQGRRCFGVDLKIVDDNGARLPHDGKAVGELYVRGNTVAAGYFRNEEASAKALDAEGWFGTGDVASICPEGFLTVQDRAKDLIKSGGEWISSIDLENACLSHPGIANCAAIGVAHPRWDERPILVAVAAGDQKPTLEEIRDHISAHFAKWQLPDDVVWVDALPMTATGKVSKLNLRQQLGDYQHPELRESV</sequence>
<accession>A0A399IWY8</accession>
<dbReference type="PROSITE" id="PS00455">
    <property type="entry name" value="AMP_BINDING"/>
    <property type="match status" value="1"/>
</dbReference>
<evidence type="ECO:0000259" key="5">
    <source>
        <dbReference type="Pfam" id="PF00501"/>
    </source>
</evidence>
<comment type="similarity">
    <text evidence="1">Belongs to the ATP-dependent AMP-binding enzyme family.</text>
</comment>
<organism evidence="7 8">
    <name type="scientific">Pseudooceanicola sediminis</name>
    <dbReference type="NCBI Taxonomy" id="2211117"/>
    <lineage>
        <taxon>Bacteria</taxon>
        <taxon>Pseudomonadati</taxon>
        <taxon>Pseudomonadota</taxon>
        <taxon>Alphaproteobacteria</taxon>
        <taxon>Rhodobacterales</taxon>
        <taxon>Paracoccaceae</taxon>
        <taxon>Pseudooceanicola</taxon>
    </lineage>
</organism>
<feature type="domain" description="AMP-dependent synthetase/ligase" evidence="5">
    <location>
        <begin position="31"/>
        <end position="398"/>
    </location>
</feature>
<dbReference type="PANTHER" id="PTHR43859:SF4">
    <property type="entry name" value="BUTANOATE--COA LIGASE AAE1-RELATED"/>
    <property type="match status" value="1"/>
</dbReference>
<dbReference type="Pfam" id="PF13193">
    <property type="entry name" value="AMP-binding_C"/>
    <property type="match status" value="1"/>
</dbReference>
<protein>
    <submittedName>
        <fullName evidence="7">Fatty-acid--CoA ligase</fullName>
    </submittedName>
</protein>
<reference evidence="7 8" key="1">
    <citation type="submission" date="2018-08" db="EMBL/GenBank/DDBJ databases">
        <title>Pseudooceanicola sediminis CY03 in the family Rhodobacteracea.</title>
        <authorList>
            <person name="Zhang Y.-J."/>
        </authorList>
    </citation>
    <scope>NUCLEOTIDE SEQUENCE [LARGE SCALE GENOMIC DNA]</scope>
    <source>
        <strain evidence="7 8">CY03</strain>
    </source>
</reference>
<dbReference type="InterPro" id="IPR020845">
    <property type="entry name" value="AMP-binding_CS"/>
</dbReference>
<proteinExistence type="inferred from homology"/>
<gene>
    <name evidence="7" type="ORF">DL237_16565</name>
</gene>
<dbReference type="NCBIfam" id="NF004837">
    <property type="entry name" value="PRK06187.1"/>
    <property type="match status" value="1"/>
</dbReference>
<dbReference type="PANTHER" id="PTHR43859">
    <property type="entry name" value="ACYL-ACTIVATING ENZYME"/>
    <property type="match status" value="1"/>
</dbReference>
<keyword evidence="8" id="KW-1185">Reference proteome</keyword>
<evidence type="ECO:0000256" key="4">
    <source>
        <dbReference type="ARBA" id="ARBA00023098"/>
    </source>
</evidence>
<keyword evidence="2 7" id="KW-0436">Ligase</keyword>
<dbReference type="Gene3D" id="3.30.300.30">
    <property type="match status" value="1"/>
</dbReference>
<dbReference type="EMBL" id="QWJJ01000016">
    <property type="protein sequence ID" value="RII37500.1"/>
    <property type="molecule type" value="Genomic_DNA"/>
</dbReference>
<dbReference type="InterPro" id="IPR042099">
    <property type="entry name" value="ANL_N_sf"/>
</dbReference>
<evidence type="ECO:0000256" key="1">
    <source>
        <dbReference type="ARBA" id="ARBA00006432"/>
    </source>
</evidence>
<evidence type="ECO:0000259" key="6">
    <source>
        <dbReference type="Pfam" id="PF13193"/>
    </source>
</evidence>
<comment type="caution">
    <text evidence="7">The sequence shown here is derived from an EMBL/GenBank/DDBJ whole genome shotgun (WGS) entry which is preliminary data.</text>
</comment>
<name>A0A399IWY8_9RHOB</name>
<evidence type="ECO:0000256" key="3">
    <source>
        <dbReference type="ARBA" id="ARBA00022832"/>
    </source>
</evidence>